<keyword evidence="2" id="KW-1185">Reference proteome</keyword>
<dbReference type="EMBL" id="CP062222">
    <property type="protein sequence ID" value="QTC93061.1"/>
    <property type="molecule type" value="Genomic_DNA"/>
</dbReference>
<protein>
    <recommendedName>
        <fullName evidence="3">Lipoprotein</fullName>
    </recommendedName>
</protein>
<evidence type="ECO:0000313" key="1">
    <source>
        <dbReference type="EMBL" id="QTC93061.1"/>
    </source>
</evidence>
<dbReference type="AlphaFoldDB" id="A0A975C3B3"/>
<organism evidence="1 2">
    <name type="scientific">Brevundimonas goettingensis</name>
    <dbReference type="NCBI Taxonomy" id="2774190"/>
    <lineage>
        <taxon>Bacteria</taxon>
        <taxon>Pseudomonadati</taxon>
        <taxon>Pseudomonadota</taxon>
        <taxon>Alphaproteobacteria</taxon>
        <taxon>Caulobacterales</taxon>
        <taxon>Caulobacteraceae</taxon>
        <taxon>Brevundimonas</taxon>
    </lineage>
</organism>
<evidence type="ECO:0008006" key="3">
    <source>
        <dbReference type="Google" id="ProtNLM"/>
    </source>
</evidence>
<dbReference type="RefSeq" id="WP_207932337.1">
    <property type="nucleotide sequence ID" value="NZ_CP062222.1"/>
</dbReference>
<dbReference type="KEGG" id="bgoe:IFJ75_09570"/>
<sequence>MPGRLFGIATAALLALGLQGCFTAMYLSDRPSGAVLDEMKRRCAEDAGLHWYGPRPEGVDLWLPGQMSRDPADDPQRTSLSPYDVNYEDTSFFDAGMAGALYIQMRPGSGVFGPGRGDPPGIYRFRMLEAGDPGCARWIAYQASRAAPGERPYSRPDGKCVTWDRVEGVDETIKAHTFIRFSDGPAAERGLYRDGQVLIVNGRERARFTAYWAINPRGAAERRSQWGIKACQYADYGILGSASPE</sequence>
<dbReference type="Proteomes" id="UP000663918">
    <property type="component" value="Chromosome"/>
</dbReference>
<gene>
    <name evidence="1" type="ORF">IFJ75_09570</name>
</gene>
<name>A0A975C3B3_9CAUL</name>
<dbReference type="PROSITE" id="PS51257">
    <property type="entry name" value="PROKAR_LIPOPROTEIN"/>
    <property type="match status" value="1"/>
</dbReference>
<reference evidence="1" key="1">
    <citation type="submission" date="2020-09" db="EMBL/GenBank/DDBJ databases">
        <title>Brevundimonas sp. LVF2 isolated from a puddle in Goettingen, Germany.</title>
        <authorList>
            <person name="Friedrich I."/>
            <person name="Klassen A."/>
            <person name="Hannes N."/>
            <person name="Schneider D."/>
            <person name="Hertel R."/>
            <person name="Daniel R."/>
        </authorList>
    </citation>
    <scope>NUCLEOTIDE SEQUENCE</scope>
    <source>
        <strain evidence="1">LVF2</strain>
    </source>
</reference>
<accession>A0A975C3B3</accession>
<evidence type="ECO:0000313" key="2">
    <source>
        <dbReference type="Proteomes" id="UP000663918"/>
    </source>
</evidence>
<proteinExistence type="predicted"/>